<evidence type="ECO:0000256" key="2">
    <source>
        <dbReference type="ARBA" id="ARBA00005300"/>
    </source>
</evidence>
<evidence type="ECO:0000256" key="3">
    <source>
        <dbReference type="ARBA" id="ARBA00022722"/>
    </source>
</evidence>
<keyword evidence="6 7" id="KW-0378">Hydrolase</keyword>
<dbReference type="AlphaFoldDB" id="A0A8J2VZ18"/>
<dbReference type="PANTHER" id="PTHR10642:SF26">
    <property type="entry name" value="RIBONUCLEASE H1"/>
    <property type="match status" value="1"/>
</dbReference>
<proteinExistence type="inferred from homology"/>
<feature type="domain" description="RNase H type-1" evidence="8">
    <location>
        <begin position="164"/>
        <end position="314"/>
    </location>
</feature>
<keyword evidence="10" id="KW-1185">Reference proteome</keyword>
<reference evidence="9" key="1">
    <citation type="submission" date="2021-11" db="EMBL/GenBank/DDBJ databases">
        <authorList>
            <person name="Schell T."/>
        </authorList>
    </citation>
    <scope>NUCLEOTIDE SEQUENCE</scope>
    <source>
        <strain evidence="9">M5</strain>
    </source>
</reference>
<dbReference type="Gene3D" id="3.30.420.10">
    <property type="entry name" value="Ribonuclease H-like superfamily/Ribonuclease H"/>
    <property type="match status" value="1"/>
</dbReference>
<sequence length="322" mass="36314">MHANSDGADRKKWRLFTLSLKEENQVSIARVDGFPGCFFKKFDAINFGSREKASAAAALEYKKQAANRRPNGKEGRRIYFAVAEGKGKVAGIFLKKEDCDMHVNCSFPVYKSFVSLQEAAGFITSYLKQKEADLKKLCPVKSERVSDLHKLPTKFFKWPFHVDYEDFVQVYVDGSCFENGKNGAKAGLGVFFGPDHAMNISKAVQSDSKQSNNSGELQAVKEALRVAKQCGIKKLKIHSDSQYVIKCFTYWVKSWQAKGWMTSASTPVKNQKVIQEICDIWSSENIQIKWNYVRAHRGIRGNEAADRLAKNGAKRAVRVIPY</sequence>
<keyword evidence="5 7" id="KW-0255">Endonuclease</keyword>
<name>A0A8J2VZ18_9CRUS</name>
<dbReference type="InterPro" id="IPR012337">
    <property type="entry name" value="RNaseH-like_sf"/>
</dbReference>
<dbReference type="InterPro" id="IPR011320">
    <property type="entry name" value="RNase_H1_N"/>
</dbReference>
<dbReference type="InterPro" id="IPR050092">
    <property type="entry name" value="RNase_H"/>
</dbReference>
<keyword evidence="4 7" id="KW-0479">Metal-binding</keyword>
<dbReference type="EMBL" id="CAKKLH010000014">
    <property type="protein sequence ID" value="CAH0099197.1"/>
    <property type="molecule type" value="Genomic_DNA"/>
</dbReference>
<dbReference type="GO" id="GO:0003676">
    <property type="term" value="F:nucleic acid binding"/>
    <property type="evidence" value="ECO:0007669"/>
    <property type="project" value="UniProtKB-UniRule"/>
</dbReference>
<protein>
    <recommendedName>
        <fullName evidence="7">Ribonuclease H1</fullName>
        <shortName evidence="7">RNase H1</shortName>
        <ecNumber evidence="7">3.1.26.4</ecNumber>
    </recommendedName>
</protein>
<dbReference type="GO" id="GO:0043137">
    <property type="term" value="P:DNA replication, removal of RNA primer"/>
    <property type="evidence" value="ECO:0007669"/>
    <property type="project" value="TreeGrafter"/>
</dbReference>
<dbReference type="Proteomes" id="UP000789390">
    <property type="component" value="Unassembled WGS sequence"/>
</dbReference>
<dbReference type="Pfam" id="PF01693">
    <property type="entry name" value="Cauli_VI"/>
    <property type="match status" value="1"/>
</dbReference>
<evidence type="ECO:0000256" key="4">
    <source>
        <dbReference type="ARBA" id="ARBA00022723"/>
    </source>
</evidence>
<dbReference type="OrthoDB" id="6340616at2759"/>
<evidence type="ECO:0000313" key="9">
    <source>
        <dbReference type="EMBL" id="CAH0099197.1"/>
    </source>
</evidence>
<dbReference type="PANTHER" id="PTHR10642">
    <property type="entry name" value="RIBONUCLEASE H1"/>
    <property type="match status" value="1"/>
</dbReference>
<dbReference type="Pfam" id="PF00075">
    <property type="entry name" value="RNase_H"/>
    <property type="match status" value="1"/>
</dbReference>
<dbReference type="PIRSF" id="PIRSF036852">
    <property type="entry name" value="Ribonuclease_H1_euk"/>
    <property type="match status" value="1"/>
</dbReference>
<dbReference type="CDD" id="cd09280">
    <property type="entry name" value="RNase_HI_eukaryote_like"/>
    <property type="match status" value="1"/>
</dbReference>
<dbReference type="EC" id="3.1.26.4" evidence="7"/>
<dbReference type="SUPFAM" id="SSF53098">
    <property type="entry name" value="Ribonuclease H-like"/>
    <property type="match status" value="1"/>
</dbReference>
<keyword evidence="7" id="KW-0460">Magnesium</keyword>
<evidence type="ECO:0000256" key="7">
    <source>
        <dbReference type="PIRNR" id="PIRNR036852"/>
    </source>
</evidence>
<comment type="similarity">
    <text evidence="2 7">Belongs to the RNase H family.</text>
</comment>
<comment type="cofactor">
    <cofactor evidence="7">
        <name>Mg(2+)</name>
        <dbReference type="ChEBI" id="CHEBI:18420"/>
    </cofactor>
</comment>
<dbReference type="GO" id="GO:0000287">
    <property type="term" value="F:magnesium ion binding"/>
    <property type="evidence" value="ECO:0007669"/>
    <property type="project" value="UniProtKB-UniRule"/>
</dbReference>
<evidence type="ECO:0000313" key="10">
    <source>
        <dbReference type="Proteomes" id="UP000789390"/>
    </source>
</evidence>
<dbReference type="PROSITE" id="PS50879">
    <property type="entry name" value="RNASE_H_1"/>
    <property type="match status" value="1"/>
</dbReference>
<evidence type="ECO:0000259" key="8">
    <source>
        <dbReference type="PROSITE" id="PS50879"/>
    </source>
</evidence>
<dbReference type="FunFam" id="3.30.420.10:FF:000115">
    <property type="entry name" value="Ribonuclease H"/>
    <property type="match status" value="1"/>
</dbReference>
<accession>A0A8J2VZ18</accession>
<evidence type="ECO:0000256" key="1">
    <source>
        <dbReference type="ARBA" id="ARBA00000077"/>
    </source>
</evidence>
<comment type="function">
    <text evidence="7">Endonuclease that specifically degrades the RNA of RNA-DNA hybrids.</text>
</comment>
<dbReference type="InterPro" id="IPR036397">
    <property type="entry name" value="RNaseH_sf"/>
</dbReference>
<dbReference type="GO" id="GO:0004523">
    <property type="term" value="F:RNA-DNA hybrid ribonuclease activity"/>
    <property type="evidence" value="ECO:0007669"/>
    <property type="project" value="UniProtKB-UniRule"/>
</dbReference>
<dbReference type="InterPro" id="IPR002156">
    <property type="entry name" value="RNaseH_domain"/>
</dbReference>
<keyword evidence="3 7" id="KW-0540">Nuclease</keyword>
<comment type="catalytic activity">
    <reaction evidence="1 7">
        <text>Endonucleolytic cleavage to 5'-phosphomonoester.</text>
        <dbReference type="EC" id="3.1.26.4"/>
    </reaction>
</comment>
<evidence type="ECO:0000256" key="5">
    <source>
        <dbReference type="ARBA" id="ARBA00022759"/>
    </source>
</evidence>
<gene>
    <name evidence="9" type="ORF">DGAL_LOCUS1311</name>
</gene>
<evidence type="ECO:0000256" key="6">
    <source>
        <dbReference type="ARBA" id="ARBA00022801"/>
    </source>
</evidence>
<dbReference type="InterPro" id="IPR017067">
    <property type="entry name" value="RNase_H1_euk"/>
</dbReference>
<comment type="caution">
    <text evidence="9">The sequence shown here is derived from an EMBL/GenBank/DDBJ whole genome shotgun (WGS) entry which is preliminary data.</text>
</comment>
<organism evidence="9 10">
    <name type="scientific">Daphnia galeata</name>
    <dbReference type="NCBI Taxonomy" id="27404"/>
    <lineage>
        <taxon>Eukaryota</taxon>
        <taxon>Metazoa</taxon>
        <taxon>Ecdysozoa</taxon>
        <taxon>Arthropoda</taxon>
        <taxon>Crustacea</taxon>
        <taxon>Branchiopoda</taxon>
        <taxon>Diplostraca</taxon>
        <taxon>Cladocera</taxon>
        <taxon>Anomopoda</taxon>
        <taxon>Daphniidae</taxon>
        <taxon>Daphnia</taxon>
    </lineage>
</organism>